<reference evidence="4 5" key="1">
    <citation type="submission" date="2020-01" db="EMBL/GenBank/DDBJ databases">
        <authorList>
            <consortium name="DOE Joint Genome Institute"/>
            <person name="Haridas S."/>
            <person name="Albert R."/>
            <person name="Binder M."/>
            <person name="Bloem J."/>
            <person name="Labutti K."/>
            <person name="Salamov A."/>
            <person name="Andreopoulos B."/>
            <person name="Baker S.E."/>
            <person name="Barry K."/>
            <person name="Bills G."/>
            <person name="Bluhm B.H."/>
            <person name="Cannon C."/>
            <person name="Castanera R."/>
            <person name="Culley D.E."/>
            <person name="Daum C."/>
            <person name="Ezra D."/>
            <person name="Gonzalez J.B."/>
            <person name="Henrissat B."/>
            <person name="Kuo A."/>
            <person name="Liang C."/>
            <person name="Lipzen A."/>
            <person name="Lutzoni F."/>
            <person name="Magnuson J."/>
            <person name="Mondo S."/>
            <person name="Nolan M."/>
            <person name="Ohm R."/>
            <person name="Pangilinan J."/>
            <person name="Park H.-J.H."/>
            <person name="Ramirez L."/>
            <person name="Alfaro M."/>
            <person name="Sun H."/>
            <person name="Tritt A."/>
            <person name="Yoshinaga Y."/>
            <person name="Zwiers L.-H.L."/>
            <person name="Turgeon B.G."/>
            <person name="Goodwin S.B."/>
            <person name="Spatafora J.W."/>
            <person name="Crous P.W."/>
            <person name="Grigoriev I.V."/>
        </authorList>
    </citation>
    <scope>NUCLEOTIDE SEQUENCE [LARGE SCALE GENOMIC DNA]</scope>
    <source>
        <strain evidence="4 5">CBS 611.86</strain>
    </source>
</reference>
<dbReference type="CDD" id="cd05233">
    <property type="entry name" value="SDR_c"/>
    <property type="match status" value="1"/>
</dbReference>
<evidence type="ECO:0000256" key="3">
    <source>
        <dbReference type="ARBA" id="ARBA00023002"/>
    </source>
</evidence>
<evidence type="ECO:0000313" key="4">
    <source>
        <dbReference type="EMBL" id="KAF2868457.1"/>
    </source>
</evidence>
<dbReference type="AlphaFoldDB" id="A0A7C8I1N3"/>
<dbReference type="PANTHER" id="PTHR42760">
    <property type="entry name" value="SHORT-CHAIN DEHYDROGENASES/REDUCTASES FAMILY MEMBER"/>
    <property type="match status" value="1"/>
</dbReference>
<dbReference type="PANTHER" id="PTHR42760:SF83">
    <property type="entry name" value="(3R)-3-HYDROXYACYL-COA DEHYDROGENASE"/>
    <property type="match status" value="1"/>
</dbReference>
<keyword evidence="5" id="KW-1185">Reference proteome</keyword>
<dbReference type="OrthoDB" id="5840532at2759"/>
<evidence type="ECO:0000256" key="1">
    <source>
        <dbReference type="ARBA" id="ARBA00006484"/>
    </source>
</evidence>
<comment type="caution">
    <text evidence="4">The sequence shown here is derived from an EMBL/GenBank/DDBJ whole genome shotgun (WGS) entry which is preliminary data.</text>
</comment>
<dbReference type="InterPro" id="IPR002347">
    <property type="entry name" value="SDR_fam"/>
</dbReference>
<name>A0A7C8I1N3_9PLEO</name>
<accession>A0A7C8I1N3</accession>
<protein>
    <recommendedName>
        <fullName evidence="6">NAD(P)-binding protein</fullName>
    </recommendedName>
</protein>
<dbReference type="PRINTS" id="PR00081">
    <property type="entry name" value="GDHRDH"/>
</dbReference>
<keyword evidence="2" id="KW-0521">NADP</keyword>
<dbReference type="EMBL" id="JAADJZ010000019">
    <property type="protein sequence ID" value="KAF2868457.1"/>
    <property type="molecule type" value="Genomic_DNA"/>
</dbReference>
<dbReference type="FunFam" id="3.40.50.720:FF:000084">
    <property type="entry name" value="Short-chain dehydrogenase reductase"/>
    <property type="match status" value="1"/>
</dbReference>
<dbReference type="GO" id="GO:0048038">
    <property type="term" value="F:quinone binding"/>
    <property type="evidence" value="ECO:0007669"/>
    <property type="project" value="TreeGrafter"/>
</dbReference>
<dbReference type="InterPro" id="IPR036291">
    <property type="entry name" value="NAD(P)-bd_dom_sf"/>
</dbReference>
<evidence type="ECO:0008006" key="6">
    <source>
        <dbReference type="Google" id="ProtNLM"/>
    </source>
</evidence>
<gene>
    <name evidence="4" type="ORF">BDV95DRAFT_579890</name>
</gene>
<comment type="similarity">
    <text evidence="1">Belongs to the short-chain dehydrogenases/reductases (SDR) family.</text>
</comment>
<dbReference type="Gene3D" id="3.40.50.720">
    <property type="entry name" value="NAD(P)-binding Rossmann-like Domain"/>
    <property type="match status" value="1"/>
</dbReference>
<organism evidence="4 5">
    <name type="scientific">Massariosphaeria phaeospora</name>
    <dbReference type="NCBI Taxonomy" id="100035"/>
    <lineage>
        <taxon>Eukaryota</taxon>
        <taxon>Fungi</taxon>
        <taxon>Dikarya</taxon>
        <taxon>Ascomycota</taxon>
        <taxon>Pezizomycotina</taxon>
        <taxon>Dothideomycetes</taxon>
        <taxon>Pleosporomycetidae</taxon>
        <taxon>Pleosporales</taxon>
        <taxon>Pleosporales incertae sedis</taxon>
        <taxon>Massariosphaeria</taxon>
    </lineage>
</organism>
<dbReference type="GO" id="GO:0016616">
    <property type="term" value="F:oxidoreductase activity, acting on the CH-OH group of donors, NAD or NADP as acceptor"/>
    <property type="evidence" value="ECO:0007669"/>
    <property type="project" value="TreeGrafter"/>
</dbReference>
<keyword evidence="3" id="KW-0560">Oxidoreductase</keyword>
<dbReference type="Proteomes" id="UP000481861">
    <property type="component" value="Unassembled WGS sequence"/>
</dbReference>
<evidence type="ECO:0000313" key="5">
    <source>
        <dbReference type="Proteomes" id="UP000481861"/>
    </source>
</evidence>
<proteinExistence type="inferred from homology"/>
<dbReference type="Pfam" id="PF13561">
    <property type="entry name" value="adh_short_C2"/>
    <property type="match status" value="1"/>
</dbReference>
<dbReference type="PRINTS" id="PR00080">
    <property type="entry name" value="SDRFAMILY"/>
</dbReference>
<dbReference type="GO" id="GO:0006633">
    <property type="term" value="P:fatty acid biosynthetic process"/>
    <property type="evidence" value="ECO:0007669"/>
    <property type="project" value="TreeGrafter"/>
</dbReference>
<dbReference type="SUPFAM" id="SSF51735">
    <property type="entry name" value="NAD(P)-binding Rossmann-fold domains"/>
    <property type="match status" value="1"/>
</dbReference>
<evidence type="ECO:0000256" key="2">
    <source>
        <dbReference type="ARBA" id="ARBA00022857"/>
    </source>
</evidence>
<sequence>MTQASLDGYAIITGAASGIGKETAFALAEAGAKGVLFADIQGDKASAAAEDCKALAIAPDFKSISFTVDISDAQAVEEMVDHAKEQFGRIDYCVNAAGIDSPMVPFTDTPNDTFDQVHNVNVRGTFFVTKAVARVMAAQEPLTTTTKRFGPRTLSRGSIVIVASAIAFGAVPGKTSYCTSKHAVLGLARSSAMDLNSAGVRVNLVSPSWVNTPMLDTDRDRLPPGTIDGIIKQHIPLGRAAEPDEVAAAIVYLCGPGSTYVTGANIMIDNGLTLGPK</sequence>